<dbReference type="Gene3D" id="3.40.250.10">
    <property type="entry name" value="Rhodanese-like domain"/>
    <property type="match status" value="1"/>
</dbReference>
<dbReference type="Gene3D" id="3.30.110.40">
    <property type="entry name" value="TusA-like domain"/>
    <property type="match status" value="1"/>
</dbReference>
<proteinExistence type="inferred from homology"/>
<dbReference type="Pfam" id="PF00581">
    <property type="entry name" value="Rhodanese"/>
    <property type="match status" value="1"/>
</dbReference>
<keyword evidence="4" id="KW-0274">FAD</keyword>
<dbReference type="Pfam" id="PF02852">
    <property type="entry name" value="Pyr_redox_dim"/>
    <property type="match status" value="1"/>
</dbReference>
<dbReference type="InterPro" id="IPR001763">
    <property type="entry name" value="Rhodanese-like_dom"/>
</dbReference>
<evidence type="ECO:0000259" key="7">
    <source>
        <dbReference type="PROSITE" id="PS50206"/>
    </source>
</evidence>
<dbReference type="SUPFAM" id="SSF75169">
    <property type="entry name" value="DsrEFH-like"/>
    <property type="match status" value="1"/>
</dbReference>
<evidence type="ECO:0000256" key="5">
    <source>
        <dbReference type="ARBA" id="ARBA00023002"/>
    </source>
</evidence>
<sequence>MNYLIIGGVAGGATVAARLRRMDEKANIILFERGKYVSYANCGLPYYIGDTINNREKLFVQTAKGFTDRFRIDIRTEQEVTAIRPDKKEVEIKNLSTGETYTETYDKLVLSPGAEPLRPGIEGIGSKKIFTLRNVPDTDTIKNYVNTENPKRAIVVGGGFIGLEMAENLYDLGIQVDVVEMANQVMAPLDFSMAAIVHRQLTDKGVGLHLEDGVSRFEEKDGGVTVHLRSGKQIATDMVLLSIGVRPETKLAKDAGLAIGERGGIAVNDYMQTSDADIYALGDAVEVRHLVTGQPALIPLAGPANKQGRIVADNIVFGNKKKYPGSIGTSIAKVFDLTVAAAGANAKLLQQNNIPYISSYTHGASHAGYYPGAVPLSIKILFAPENGKLLGAQIVGFNGVDKRIEMLAQVIQRGGTVHDLAELEHAYAPPYSSAKDPVNMAGFVAENILNKKSRIIQWRELAELPADTIRIDVRTHDEYKLGTIPGFINIPVDELREHLDELPKEKPIVVTCAVGLRGYLAYRILVQNGFKHVRNLSGGYKTWSVATAPIKEIVSHKPEIPESTSYGNSDSQINLLKVDACGLMCPGPVMQLKKNYEALKIGEQLQITATDQAFGKDVTSWCKMTGAELVALENKNGVVAATIRKQEKTASCEISRNNADNKTLIVFSDDLDKALASFVIANGAASTGKKVTMFFTFWGLNVIKKQHKPTVTKDIFGKMFGWMLPTHSGKLKLSKMNMGGAGSWMMRLIMKRKRIDSLESLIQQAIDNGVEMIACTMSMDVMGVQKEELMDNVTLGGVASYLERAEEANVNLFI</sequence>
<dbReference type="InterPro" id="IPR001455">
    <property type="entry name" value="TusA-like"/>
</dbReference>
<evidence type="ECO:0000313" key="8">
    <source>
        <dbReference type="EMBL" id="MTV02024.1"/>
    </source>
</evidence>
<dbReference type="InterPro" id="IPR032836">
    <property type="entry name" value="DsrE2-like"/>
</dbReference>
<keyword evidence="5" id="KW-0560">Oxidoreductase</keyword>
<dbReference type="Proteomes" id="UP000482671">
    <property type="component" value="Unassembled WGS sequence"/>
</dbReference>
<gene>
    <name evidence="8" type="ORF">GME02_10185</name>
</gene>
<evidence type="ECO:0000256" key="4">
    <source>
        <dbReference type="ARBA" id="ARBA00022827"/>
    </source>
</evidence>
<evidence type="ECO:0000256" key="3">
    <source>
        <dbReference type="ARBA" id="ARBA00022630"/>
    </source>
</evidence>
<comment type="cofactor">
    <cofactor evidence="1">
        <name>FAD</name>
        <dbReference type="ChEBI" id="CHEBI:57692"/>
    </cofactor>
</comment>
<comment type="caution">
    <text evidence="8">The sequence shown here is derived from an EMBL/GenBank/DDBJ whole genome shotgun (WGS) entry which is preliminary data.</text>
</comment>
<dbReference type="PANTHER" id="PTHR43429:SF1">
    <property type="entry name" value="NAD(P)H SULFUR OXIDOREDUCTASE (COA-DEPENDENT)"/>
    <property type="match status" value="1"/>
</dbReference>
<dbReference type="InterPro" id="IPR050260">
    <property type="entry name" value="FAD-bd_OxRdtase"/>
</dbReference>
<dbReference type="InterPro" id="IPR016156">
    <property type="entry name" value="FAD/NAD-linked_Rdtase_dimer_sf"/>
</dbReference>
<dbReference type="InterPro" id="IPR036868">
    <property type="entry name" value="TusA-like_sf"/>
</dbReference>
<dbReference type="Gene3D" id="3.50.50.60">
    <property type="entry name" value="FAD/NAD(P)-binding domain"/>
    <property type="match status" value="2"/>
</dbReference>
<dbReference type="Pfam" id="PF13686">
    <property type="entry name" value="DrsE_2"/>
    <property type="match status" value="1"/>
</dbReference>
<comment type="similarity">
    <text evidence="2">Belongs to the class-III pyridine nucleotide-disulfide oxidoreductase family.</text>
</comment>
<accession>A0A9Q4REB5</accession>
<dbReference type="InterPro" id="IPR023753">
    <property type="entry name" value="FAD/NAD-binding_dom"/>
</dbReference>
<dbReference type="InterPro" id="IPR036873">
    <property type="entry name" value="Rhodanese-like_dom_sf"/>
</dbReference>
<evidence type="ECO:0000256" key="2">
    <source>
        <dbReference type="ARBA" id="ARBA00009130"/>
    </source>
</evidence>
<evidence type="ECO:0000256" key="6">
    <source>
        <dbReference type="ARBA" id="ARBA00023284"/>
    </source>
</evidence>
<organism evidence="8 9">
    <name type="scientific">Parabacteroides merdae</name>
    <dbReference type="NCBI Taxonomy" id="46503"/>
    <lineage>
        <taxon>Bacteria</taxon>
        <taxon>Pseudomonadati</taxon>
        <taxon>Bacteroidota</taxon>
        <taxon>Bacteroidia</taxon>
        <taxon>Bacteroidales</taxon>
        <taxon>Tannerellaceae</taxon>
        <taxon>Parabacteroides</taxon>
    </lineage>
</organism>
<protein>
    <submittedName>
        <fullName evidence="8">Pyridine nucleotide-disulfide oxidoreductase</fullName>
    </submittedName>
</protein>
<dbReference type="Pfam" id="PF01206">
    <property type="entry name" value="TusA"/>
    <property type="match status" value="1"/>
</dbReference>
<dbReference type="RefSeq" id="WP_138272961.1">
    <property type="nucleotide sequence ID" value="NZ_JADMOA010000011.1"/>
</dbReference>
<dbReference type="InterPro" id="IPR027396">
    <property type="entry name" value="DsrEFH-like"/>
</dbReference>
<dbReference type="PRINTS" id="PR00368">
    <property type="entry name" value="FADPNR"/>
</dbReference>
<dbReference type="CDD" id="cd01524">
    <property type="entry name" value="RHOD_Pyr_redox"/>
    <property type="match status" value="1"/>
</dbReference>
<evidence type="ECO:0000256" key="1">
    <source>
        <dbReference type="ARBA" id="ARBA00001974"/>
    </source>
</evidence>
<dbReference type="SUPFAM" id="SSF52821">
    <property type="entry name" value="Rhodanese/Cell cycle control phosphatase"/>
    <property type="match status" value="1"/>
</dbReference>
<dbReference type="PRINTS" id="PR00411">
    <property type="entry name" value="PNDRDTASEI"/>
</dbReference>
<dbReference type="PROSITE" id="PS50206">
    <property type="entry name" value="RHODANESE_3"/>
    <property type="match status" value="1"/>
</dbReference>
<dbReference type="PROSITE" id="PS01148">
    <property type="entry name" value="UPF0033"/>
    <property type="match status" value="1"/>
</dbReference>
<dbReference type="PANTHER" id="PTHR43429">
    <property type="entry name" value="PYRIDINE NUCLEOTIDE-DISULFIDE OXIDOREDUCTASE DOMAIN-CONTAINING"/>
    <property type="match status" value="1"/>
</dbReference>
<dbReference type="GO" id="GO:0016491">
    <property type="term" value="F:oxidoreductase activity"/>
    <property type="evidence" value="ECO:0007669"/>
    <property type="project" value="UniProtKB-KW"/>
</dbReference>
<keyword evidence="3" id="KW-0285">Flavoprotein</keyword>
<dbReference type="SUPFAM" id="SSF55424">
    <property type="entry name" value="FAD/NAD-linked reductases, dimerisation (C-terminal) domain"/>
    <property type="match status" value="1"/>
</dbReference>
<feature type="domain" description="Rhodanese" evidence="7">
    <location>
        <begin position="464"/>
        <end position="552"/>
    </location>
</feature>
<dbReference type="InterPro" id="IPR004099">
    <property type="entry name" value="Pyr_nucl-diS_OxRdtase_dimer"/>
</dbReference>
<dbReference type="Pfam" id="PF07992">
    <property type="entry name" value="Pyr_redox_2"/>
    <property type="match status" value="1"/>
</dbReference>
<reference evidence="8 9" key="1">
    <citation type="journal article" date="2019" name="Nat. Med.">
        <title>A library of human gut bacterial isolates paired with longitudinal multiomics data enables mechanistic microbiome research.</title>
        <authorList>
            <person name="Poyet M."/>
            <person name="Groussin M."/>
            <person name="Gibbons S.M."/>
            <person name="Avila-Pacheco J."/>
            <person name="Jiang X."/>
            <person name="Kearney S.M."/>
            <person name="Perrotta A.R."/>
            <person name="Berdy B."/>
            <person name="Zhao S."/>
            <person name="Lieberman T.D."/>
            <person name="Swanson P.K."/>
            <person name="Smith M."/>
            <person name="Roesemann S."/>
            <person name="Alexander J.E."/>
            <person name="Rich S.A."/>
            <person name="Livny J."/>
            <person name="Vlamakis H."/>
            <person name="Clish C."/>
            <person name="Bullock K."/>
            <person name="Deik A."/>
            <person name="Scott J."/>
            <person name="Pierce K.A."/>
            <person name="Xavier R.J."/>
            <person name="Alm E.J."/>
        </authorList>
    </citation>
    <scope>NUCLEOTIDE SEQUENCE [LARGE SCALE GENOMIC DNA]</scope>
    <source>
        <strain evidence="8 9">BIOML-A11</strain>
    </source>
</reference>
<dbReference type="SUPFAM" id="SSF64307">
    <property type="entry name" value="SirA-like"/>
    <property type="match status" value="1"/>
</dbReference>
<dbReference type="AlphaFoldDB" id="A0A9Q4REB5"/>
<dbReference type="SMART" id="SM00450">
    <property type="entry name" value="RHOD"/>
    <property type="match status" value="1"/>
</dbReference>
<keyword evidence="6" id="KW-0676">Redox-active center</keyword>
<dbReference type="InterPro" id="IPR036188">
    <property type="entry name" value="FAD/NAD-bd_sf"/>
</dbReference>
<dbReference type="SUPFAM" id="SSF51905">
    <property type="entry name" value="FAD/NAD(P)-binding domain"/>
    <property type="match status" value="1"/>
</dbReference>
<dbReference type="Gene3D" id="3.40.1260.10">
    <property type="entry name" value="DsrEFH-like"/>
    <property type="match status" value="1"/>
</dbReference>
<dbReference type="EMBL" id="WNDD01000010">
    <property type="protein sequence ID" value="MTV02024.1"/>
    <property type="molecule type" value="Genomic_DNA"/>
</dbReference>
<name>A0A9Q4REB5_9BACT</name>
<evidence type="ECO:0000313" key="9">
    <source>
        <dbReference type="Proteomes" id="UP000482671"/>
    </source>
</evidence>